<reference evidence="1" key="2">
    <citation type="submission" date="2017-06" db="EMBL/GenBank/DDBJ databases">
        <title>WGS assembly of Brachypodium distachyon.</title>
        <authorList>
            <consortium name="The International Brachypodium Initiative"/>
            <person name="Lucas S."/>
            <person name="Harmon-Smith M."/>
            <person name="Lail K."/>
            <person name="Tice H."/>
            <person name="Grimwood J."/>
            <person name="Bruce D."/>
            <person name="Barry K."/>
            <person name="Shu S."/>
            <person name="Lindquist E."/>
            <person name="Wang M."/>
            <person name="Pitluck S."/>
            <person name="Vogel J.P."/>
            <person name="Garvin D.F."/>
            <person name="Mockler T.C."/>
            <person name="Schmutz J."/>
            <person name="Rokhsar D."/>
            <person name="Bevan M.W."/>
        </authorList>
    </citation>
    <scope>NUCLEOTIDE SEQUENCE</scope>
    <source>
        <strain evidence="1">Bd21</strain>
    </source>
</reference>
<evidence type="ECO:0000313" key="1">
    <source>
        <dbReference type="EMBL" id="PNT75835.1"/>
    </source>
</evidence>
<proteinExistence type="predicted"/>
<evidence type="ECO:0000313" key="2">
    <source>
        <dbReference type="EnsemblPlants" id="PNT75835"/>
    </source>
</evidence>
<protein>
    <submittedName>
        <fullName evidence="1 2">Uncharacterized protein</fullName>
    </submittedName>
</protein>
<reference evidence="2" key="3">
    <citation type="submission" date="2018-08" db="UniProtKB">
        <authorList>
            <consortium name="EnsemblPlants"/>
        </authorList>
    </citation>
    <scope>IDENTIFICATION</scope>
    <source>
        <strain evidence="2">cv. Bd21</strain>
    </source>
</reference>
<organism evidence="1">
    <name type="scientific">Brachypodium distachyon</name>
    <name type="common">Purple false brome</name>
    <name type="synonym">Trachynia distachya</name>
    <dbReference type="NCBI Taxonomy" id="15368"/>
    <lineage>
        <taxon>Eukaryota</taxon>
        <taxon>Viridiplantae</taxon>
        <taxon>Streptophyta</taxon>
        <taxon>Embryophyta</taxon>
        <taxon>Tracheophyta</taxon>
        <taxon>Spermatophyta</taxon>
        <taxon>Magnoliopsida</taxon>
        <taxon>Liliopsida</taxon>
        <taxon>Poales</taxon>
        <taxon>Poaceae</taxon>
        <taxon>BOP clade</taxon>
        <taxon>Pooideae</taxon>
        <taxon>Stipodae</taxon>
        <taxon>Brachypodieae</taxon>
        <taxon>Brachypodium</taxon>
    </lineage>
</organism>
<dbReference type="EMBL" id="CM000880">
    <property type="protein sequence ID" value="PNT75835.1"/>
    <property type="molecule type" value="Genomic_DNA"/>
</dbReference>
<dbReference type="InParanoid" id="A0A2K2DNI3"/>
<keyword evidence="3" id="KW-1185">Reference proteome</keyword>
<sequence length="64" mass="7253">MEEDFGRREGPSFVSGRQMDDAVPLSTACPGSWRWTCVEADRANLCAQSWMRRLRYSKPGPSES</sequence>
<dbReference type="Proteomes" id="UP000008810">
    <property type="component" value="Chromosome 1"/>
</dbReference>
<reference evidence="1 2" key="1">
    <citation type="journal article" date="2010" name="Nature">
        <title>Genome sequencing and analysis of the model grass Brachypodium distachyon.</title>
        <authorList>
            <consortium name="International Brachypodium Initiative"/>
        </authorList>
    </citation>
    <scope>NUCLEOTIDE SEQUENCE [LARGE SCALE GENOMIC DNA]</scope>
    <source>
        <strain evidence="1 2">Bd21</strain>
    </source>
</reference>
<accession>A0A2K2DNI3</accession>
<dbReference type="Gramene" id="PNT75835">
    <property type="protein sequence ID" value="PNT75835"/>
    <property type="gene ID" value="BRADI_1g38748v3"/>
</dbReference>
<name>A0A2K2DNI3_BRADI</name>
<gene>
    <name evidence="1" type="ORF">BRADI_1g38748v3</name>
</gene>
<dbReference type="AlphaFoldDB" id="A0A2K2DNI3"/>
<dbReference type="EnsemblPlants" id="PNT75835">
    <property type="protein sequence ID" value="PNT75835"/>
    <property type="gene ID" value="BRADI_1g38748v3"/>
</dbReference>
<evidence type="ECO:0000313" key="3">
    <source>
        <dbReference type="Proteomes" id="UP000008810"/>
    </source>
</evidence>